<keyword evidence="2" id="KW-0472">Membrane</keyword>
<proteinExistence type="predicted"/>
<dbReference type="PROSITE" id="PS51175">
    <property type="entry name" value="CBM6"/>
    <property type="match status" value="1"/>
</dbReference>
<keyword evidence="2" id="KW-0812">Transmembrane</keyword>
<evidence type="ECO:0000259" key="3">
    <source>
        <dbReference type="PROSITE" id="PS51175"/>
    </source>
</evidence>
<evidence type="ECO:0000313" key="4">
    <source>
        <dbReference type="EMBL" id="GIG76371.1"/>
    </source>
</evidence>
<dbReference type="CDD" id="cd04081">
    <property type="entry name" value="CBM35_galactosidase-like"/>
    <property type="match status" value="1"/>
</dbReference>
<protein>
    <recommendedName>
        <fullName evidence="3">CBM6 domain-containing protein</fullName>
    </recommendedName>
</protein>
<evidence type="ECO:0000313" key="5">
    <source>
        <dbReference type="Proteomes" id="UP000653674"/>
    </source>
</evidence>
<keyword evidence="2" id="KW-1133">Transmembrane helix</keyword>
<dbReference type="SUPFAM" id="SSF49785">
    <property type="entry name" value="Galactose-binding domain-like"/>
    <property type="match status" value="1"/>
</dbReference>
<dbReference type="Gene3D" id="2.60.120.260">
    <property type="entry name" value="Galactose-binding domain-like"/>
    <property type="match status" value="1"/>
</dbReference>
<dbReference type="RefSeq" id="WP_168078617.1">
    <property type="nucleotide sequence ID" value="NZ_BAAAQJ010000004.1"/>
</dbReference>
<comment type="caution">
    <text evidence="4">The sequence shown here is derived from an EMBL/GenBank/DDBJ whole genome shotgun (WGS) entry which is preliminary data.</text>
</comment>
<dbReference type="GO" id="GO:0030246">
    <property type="term" value="F:carbohydrate binding"/>
    <property type="evidence" value="ECO:0007669"/>
    <property type="project" value="InterPro"/>
</dbReference>
<feature type="compositionally biased region" description="Pro residues" evidence="1">
    <location>
        <begin position="77"/>
        <end position="92"/>
    </location>
</feature>
<feature type="region of interest" description="Disordered" evidence="1">
    <location>
        <begin position="76"/>
        <end position="115"/>
    </location>
</feature>
<dbReference type="Proteomes" id="UP000653674">
    <property type="component" value="Unassembled WGS sequence"/>
</dbReference>
<accession>A0A8J3LZJ8</accession>
<evidence type="ECO:0000256" key="1">
    <source>
        <dbReference type="SAM" id="MobiDB-lite"/>
    </source>
</evidence>
<gene>
    <name evidence="4" type="ORF">Pfl04_47750</name>
</gene>
<sequence>MAVGRETLKRILAPVYRGQHASARWPWQGVGERTRLALIAGGVGTVALGITAAVLPQSGNDTSRLLPPVPARISPLPMAPVPRPQPSGPPGFPSAIPTAEASSTPPPAASPTATLPPPASLAVPIKIEAEAASNVLSGAARIRKVAAASGGEVIANIGRAPANSLRFNRIVVPADGVYTLAIHYVSADERTATVSVNDGRFNVLRFPATGDWETVGSLTLRVKLDQGINSLEFSNAATAAPDLDRIIIGA</sequence>
<dbReference type="InterPro" id="IPR008979">
    <property type="entry name" value="Galactose-bd-like_sf"/>
</dbReference>
<feature type="compositionally biased region" description="Low complexity" evidence="1">
    <location>
        <begin position="93"/>
        <end position="103"/>
    </location>
</feature>
<reference evidence="4" key="1">
    <citation type="submission" date="2021-01" db="EMBL/GenBank/DDBJ databases">
        <title>Whole genome shotgun sequence of Planosporangium flavigriseum NBRC 105377.</title>
        <authorList>
            <person name="Komaki H."/>
            <person name="Tamura T."/>
        </authorList>
    </citation>
    <scope>NUCLEOTIDE SEQUENCE</scope>
    <source>
        <strain evidence="4">NBRC 105377</strain>
    </source>
</reference>
<feature type="domain" description="CBM6" evidence="3">
    <location>
        <begin position="125"/>
        <end position="249"/>
    </location>
</feature>
<dbReference type="EMBL" id="BONU01000052">
    <property type="protein sequence ID" value="GIG76371.1"/>
    <property type="molecule type" value="Genomic_DNA"/>
</dbReference>
<feature type="transmembrane region" description="Helical" evidence="2">
    <location>
        <begin position="36"/>
        <end position="55"/>
    </location>
</feature>
<dbReference type="AlphaFoldDB" id="A0A8J3LZJ8"/>
<evidence type="ECO:0000256" key="2">
    <source>
        <dbReference type="SAM" id="Phobius"/>
    </source>
</evidence>
<keyword evidence="5" id="KW-1185">Reference proteome</keyword>
<organism evidence="4 5">
    <name type="scientific">Planosporangium flavigriseum</name>
    <dbReference type="NCBI Taxonomy" id="373681"/>
    <lineage>
        <taxon>Bacteria</taxon>
        <taxon>Bacillati</taxon>
        <taxon>Actinomycetota</taxon>
        <taxon>Actinomycetes</taxon>
        <taxon>Micromonosporales</taxon>
        <taxon>Micromonosporaceae</taxon>
        <taxon>Planosporangium</taxon>
    </lineage>
</organism>
<dbReference type="InterPro" id="IPR005084">
    <property type="entry name" value="CBM6"/>
</dbReference>
<feature type="compositionally biased region" description="Pro residues" evidence="1">
    <location>
        <begin position="104"/>
        <end position="115"/>
    </location>
</feature>
<name>A0A8J3LZJ8_9ACTN</name>